<dbReference type="EMBL" id="SNXZ01000001">
    <property type="protein sequence ID" value="TDQ04160.1"/>
    <property type="molecule type" value="Genomic_DNA"/>
</dbReference>
<dbReference type="InterPro" id="IPR001387">
    <property type="entry name" value="Cro/C1-type_HTH"/>
</dbReference>
<dbReference type="PANTHER" id="PTHR46797">
    <property type="entry name" value="HTH-TYPE TRANSCRIPTIONAL REGULATOR"/>
    <property type="match status" value="1"/>
</dbReference>
<dbReference type="CDD" id="cd00093">
    <property type="entry name" value="HTH_XRE"/>
    <property type="match status" value="1"/>
</dbReference>
<dbReference type="Gene3D" id="1.10.260.40">
    <property type="entry name" value="lambda repressor-like DNA-binding domains"/>
    <property type="match status" value="1"/>
</dbReference>
<evidence type="ECO:0000256" key="1">
    <source>
        <dbReference type="ARBA" id="ARBA00023125"/>
    </source>
</evidence>
<dbReference type="AlphaFoldDB" id="A0A4R6SKS3"/>
<dbReference type="InterPro" id="IPR010982">
    <property type="entry name" value="Lambda_DNA-bd_dom_sf"/>
</dbReference>
<name>A0A4R6SKS3_LABRH</name>
<gene>
    <name evidence="3" type="ORF">EV186_101101</name>
</gene>
<dbReference type="GO" id="GO:0003677">
    <property type="term" value="F:DNA binding"/>
    <property type="evidence" value="ECO:0007669"/>
    <property type="project" value="UniProtKB-KW"/>
</dbReference>
<dbReference type="SMART" id="SM00530">
    <property type="entry name" value="HTH_XRE"/>
    <property type="match status" value="1"/>
</dbReference>
<keyword evidence="4" id="KW-1185">Reference proteome</keyword>
<dbReference type="InterPro" id="IPR050807">
    <property type="entry name" value="TransReg_Diox_bact_type"/>
</dbReference>
<evidence type="ECO:0000313" key="4">
    <source>
        <dbReference type="Proteomes" id="UP000295444"/>
    </source>
</evidence>
<dbReference type="Pfam" id="PF13560">
    <property type="entry name" value="HTH_31"/>
    <property type="match status" value="1"/>
</dbReference>
<comment type="caution">
    <text evidence="3">The sequence shown here is derived from an EMBL/GenBank/DDBJ whole genome shotgun (WGS) entry which is preliminary data.</text>
</comment>
<dbReference type="GO" id="GO:0005829">
    <property type="term" value="C:cytosol"/>
    <property type="evidence" value="ECO:0007669"/>
    <property type="project" value="TreeGrafter"/>
</dbReference>
<proteinExistence type="predicted"/>
<dbReference type="RefSeq" id="WP_341814110.1">
    <property type="nucleotide sequence ID" value="NZ_SNXZ01000001.1"/>
</dbReference>
<dbReference type="SUPFAM" id="SSF47413">
    <property type="entry name" value="lambda repressor-like DNA-binding domains"/>
    <property type="match status" value="1"/>
</dbReference>
<keyword evidence="1" id="KW-0238">DNA-binding</keyword>
<protein>
    <submittedName>
        <fullName evidence="3">Helix-turn-helix protein</fullName>
    </submittedName>
</protein>
<feature type="domain" description="HTH cro/C1-type" evidence="2">
    <location>
        <begin position="12"/>
        <end position="67"/>
    </location>
</feature>
<organism evidence="3 4">
    <name type="scientific">Labedaea rhizosphaerae</name>
    <dbReference type="NCBI Taxonomy" id="598644"/>
    <lineage>
        <taxon>Bacteria</taxon>
        <taxon>Bacillati</taxon>
        <taxon>Actinomycetota</taxon>
        <taxon>Actinomycetes</taxon>
        <taxon>Pseudonocardiales</taxon>
        <taxon>Pseudonocardiaceae</taxon>
        <taxon>Labedaea</taxon>
    </lineage>
</organism>
<dbReference type="Proteomes" id="UP000295444">
    <property type="component" value="Unassembled WGS sequence"/>
</dbReference>
<dbReference type="PROSITE" id="PS50943">
    <property type="entry name" value="HTH_CROC1"/>
    <property type="match status" value="1"/>
</dbReference>
<evidence type="ECO:0000259" key="2">
    <source>
        <dbReference type="PROSITE" id="PS50943"/>
    </source>
</evidence>
<evidence type="ECO:0000313" key="3">
    <source>
        <dbReference type="EMBL" id="TDQ04160.1"/>
    </source>
</evidence>
<dbReference type="GO" id="GO:0003700">
    <property type="term" value="F:DNA-binding transcription factor activity"/>
    <property type="evidence" value="ECO:0007669"/>
    <property type="project" value="TreeGrafter"/>
</dbReference>
<reference evidence="3 4" key="1">
    <citation type="submission" date="2019-03" db="EMBL/GenBank/DDBJ databases">
        <title>Genomic Encyclopedia of Type Strains, Phase IV (KMG-IV): sequencing the most valuable type-strain genomes for metagenomic binning, comparative biology and taxonomic classification.</title>
        <authorList>
            <person name="Goeker M."/>
        </authorList>
    </citation>
    <scope>NUCLEOTIDE SEQUENCE [LARGE SCALE GENOMIC DNA]</scope>
    <source>
        <strain evidence="3 4">DSM 45361</strain>
    </source>
</reference>
<dbReference type="PANTHER" id="PTHR46797:SF1">
    <property type="entry name" value="METHYLPHOSPHONATE SYNTHASE"/>
    <property type="match status" value="1"/>
</dbReference>
<accession>A0A4R6SKS3</accession>
<sequence length="404" mass="43346">MDIDDAHVGRRVREVRHWRQMNLTATAGLAGLSPSYLSMIERGQRPVTKRSVLEALARALRVSPVELTGQPHGMSDAGAADSHTAMATLADLLGGWWVGEVPDAPRRPLPEVLARLNSFHAARNSGTTAAGDYTAQIDTLAPLIRDLLVAAVDPDARREALPPLLTAYHVAGSIAARLRIPGMPSLAADRMRQVAGELDDPVWMAVADWGRAHFLSATNRARQYELAVAVADRMQAGRAETRGMAHLTAALAAAAQNDADTAQTHLAAAREFAGRLDAEVSPWPSGIMQFGRTNVGIFSVAIGVELGQGPRVAEVASTVHVDTISRGRQASFWIDYGRGLLAERKTREKGLAALVRAEQLAPHQLRTNVFAREAVSHLLSAAQREAGGRELRGLAWRMGVAPNG</sequence>